<keyword evidence="2" id="KW-0408">Iron</keyword>
<dbReference type="PANTHER" id="PTHR11802">
    <property type="entry name" value="SERINE PROTEASE FAMILY S10 SERINE CARBOXYPEPTIDASE"/>
    <property type="match status" value="1"/>
</dbReference>
<dbReference type="GO" id="GO:0016747">
    <property type="term" value="F:acyltransferase activity, transferring groups other than amino-acyl groups"/>
    <property type="evidence" value="ECO:0007669"/>
    <property type="project" value="TreeGrafter"/>
</dbReference>
<feature type="binding site" evidence="2">
    <location>
        <position position="168"/>
    </location>
    <ligand>
        <name>Fe cation</name>
        <dbReference type="ChEBI" id="CHEBI:24875"/>
        <note>catalytic</note>
    </ligand>
</feature>
<dbReference type="SUPFAM" id="SSF53474">
    <property type="entry name" value="alpha/beta-Hydrolases"/>
    <property type="match status" value="2"/>
</dbReference>
<dbReference type="Gene3D" id="3.40.50.1820">
    <property type="entry name" value="alpha/beta hydrolase"/>
    <property type="match status" value="1"/>
</dbReference>
<dbReference type="GO" id="GO:0016702">
    <property type="term" value="F:oxidoreductase activity, acting on single donors with incorporation of molecular oxygen, incorporation of two atoms of oxygen"/>
    <property type="evidence" value="ECO:0007669"/>
    <property type="project" value="InterPro"/>
</dbReference>
<dbReference type="PANTHER" id="PTHR11802:SF29">
    <property type="entry name" value="SERINE CARBOXYPEPTIDASE-LIKE 19"/>
    <property type="match status" value="1"/>
</dbReference>
<keyword evidence="2" id="KW-0479">Metal-binding</keyword>
<dbReference type="Pfam" id="PF00450">
    <property type="entry name" value="Peptidase_S10"/>
    <property type="match status" value="3"/>
</dbReference>
<organism evidence="3 4">
    <name type="scientific">Camellia sinensis var. sinensis</name>
    <name type="common">China tea</name>
    <dbReference type="NCBI Taxonomy" id="542762"/>
    <lineage>
        <taxon>Eukaryota</taxon>
        <taxon>Viridiplantae</taxon>
        <taxon>Streptophyta</taxon>
        <taxon>Embryophyta</taxon>
        <taxon>Tracheophyta</taxon>
        <taxon>Spermatophyta</taxon>
        <taxon>Magnoliopsida</taxon>
        <taxon>eudicotyledons</taxon>
        <taxon>Gunneridae</taxon>
        <taxon>Pentapetalae</taxon>
        <taxon>asterids</taxon>
        <taxon>Ericales</taxon>
        <taxon>Theaceae</taxon>
        <taxon>Camellia</taxon>
    </lineage>
</organism>
<proteinExistence type="inferred from homology"/>
<dbReference type="STRING" id="542762.A0A4S4EGB3"/>
<name>A0A4S4EGB3_CAMSN</name>
<dbReference type="InterPro" id="IPR029058">
    <property type="entry name" value="AB_hydrolase_fold"/>
</dbReference>
<reference evidence="3 4" key="1">
    <citation type="journal article" date="2018" name="Proc. Natl. Acad. Sci. U.S.A.">
        <title>Draft genome sequence of Camellia sinensis var. sinensis provides insights into the evolution of the tea genome and tea quality.</title>
        <authorList>
            <person name="Wei C."/>
            <person name="Yang H."/>
            <person name="Wang S."/>
            <person name="Zhao J."/>
            <person name="Liu C."/>
            <person name="Gao L."/>
            <person name="Xia E."/>
            <person name="Lu Y."/>
            <person name="Tai Y."/>
            <person name="She G."/>
            <person name="Sun J."/>
            <person name="Cao H."/>
            <person name="Tong W."/>
            <person name="Gao Q."/>
            <person name="Li Y."/>
            <person name="Deng W."/>
            <person name="Jiang X."/>
            <person name="Wang W."/>
            <person name="Chen Q."/>
            <person name="Zhang S."/>
            <person name="Li H."/>
            <person name="Wu J."/>
            <person name="Wang P."/>
            <person name="Li P."/>
            <person name="Shi C."/>
            <person name="Zheng F."/>
            <person name="Jian J."/>
            <person name="Huang B."/>
            <person name="Shan D."/>
            <person name="Shi M."/>
            <person name="Fang C."/>
            <person name="Yue Y."/>
            <person name="Li F."/>
            <person name="Li D."/>
            <person name="Wei S."/>
            <person name="Han B."/>
            <person name="Jiang C."/>
            <person name="Yin Y."/>
            <person name="Xia T."/>
            <person name="Zhang Z."/>
            <person name="Bennetzen J.L."/>
            <person name="Zhao S."/>
            <person name="Wan X."/>
        </authorList>
    </citation>
    <scope>NUCLEOTIDE SEQUENCE [LARGE SCALE GENOMIC DNA]</scope>
    <source>
        <strain evidence="4">cv. Shuchazao</strain>
        <tissue evidence="3">Leaf</tissue>
    </source>
</reference>
<evidence type="ECO:0000313" key="4">
    <source>
        <dbReference type="Proteomes" id="UP000306102"/>
    </source>
</evidence>
<evidence type="ECO:0000313" key="3">
    <source>
        <dbReference type="EMBL" id="THG14855.1"/>
    </source>
</evidence>
<dbReference type="EMBL" id="SDRB02005065">
    <property type="protein sequence ID" value="THG14855.1"/>
    <property type="molecule type" value="Genomic_DNA"/>
</dbReference>
<comment type="caution">
    <text evidence="3">The sequence shown here is derived from an EMBL/GenBank/DDBJ whole genome shotgun (WGS) entry which is preliminary data.</text>
</comment>
<gene>
    <name evidence="3" type="ORF">TEA_010422</name>
</gene>
<evidence type="ECO:0000256" key="2">
    <source>
        <dbReference type="PIRSR" id="PIRSR604294-1"/>
    </source>
</evidence>
<keyword evidence="4" id="KW-1185">Reference proteome</keyword>
<dbReference type="Proteomes" id="UP000306102">
    <property type="component" value="Unassembled WGS sequence"/>
</dbReference>
<dbReference type="PRINTS" id="PR00724">
    <property type="entry name" value="CRBOXYPTASEC"/>
</dbReference>
<dbReference type="GO" id="GO:0046872">
    <property type="term" value="F:metal ion binding"/>
    <property type="evidence" value="ECO:0007669"/>
    <property type="project" value="UniProtKB-KW"/>
</dbReference>
<comment type="similarity">
    <text evidence="1">Belongs to the peptidase S10 family.</text>
</comment>
<dbReference type="AlphaFoldDB" id="A0A4S4EGB3"/>
<evidence type="ECO:0000256" key="1">
    <source>
        <dbReference type="ARBA" id="ARBA00009431"/>
    </source>
</evidence>
<dbReference type="InterPro" id="IPR001563">
    <property type="entry name" value="Peptidase_S10"/>
</dbReference>
<sequence>MVASASLVELIHDIVPNSINEQIRGPLNFEVKQNDGSLPTLVLNPNSWSKVASIIYVDLPVGTGFSYGTTSLASKSTDLQSCDHAYEFLRKWLIDHLEFLSNPIYVGGDSYSGLTVPIIVQLISNGKKLKGKLLKYEKEKYARIGVMPRYGDADSIRWFDVESYCTFHILNCFEDGDEPFESTSKYIPQLLLDSGLECQVSLNSHEMKLALNRLSISRFVALYRGYLLGNPLTNLDDDNYRIPFAHGMGLISDELYECIDGLPKDQILEPYCGFDSPKPQELFSERRFVNEKYIKLLVHQLSPCDFSRINAYKLSHLWLNNDRVREALHIRKGSTQEWIRCNYGLPYTKSILDSFQYHVNLSTKGYRSLIYRRERKGEMGVAGYADSGQDLVDWDIEGESVASGDHDMGVPFLGTQAWIRELNYSIVDEWRSWWVQGQVAGYTRTYSNRMTFATVKGGGHIPIEYKPVECYAMFKRLISNQPL</sequence>
<dbReference type="GO" id="GO:0019748">
    <property type="term" value="P:secondary metabolic process"/>
    <property type="evidence" value="ECO:0007669"/>
    <property type="project" value="TreeGrafter"/>
</dbReference>
<comment type="cofactor">
    <cofactor evidence="2">
        <name>Fe(2+)</name>
        <dbReference type="ChEBI" id="CHEBI:29033"/>
    </cofactor>
    <text evidence="2">Binds 1 Fe(2+) ion per subunit.</text>
</comment>
<protein>
    <submittedName>
        <fullName evidence="3">Uncharacterized protein</fullName>
    </submittedName>
</protein>
<accession>A0A4S4EGB3</accession>
<dbReference type="GO" id="GO:0006508">
    <property type="term" value="P:proteolysis"/>
    <property type="evidence" value="ECO:0007669"/>
    <property type="project" value="InterPro"/>
</dbReference>
<dbReference type="GO" id="GO:0004185">
    <property type="term" value="F:serine-type carboxypeptidase activity"/>
    <property type="evidence" value="ECO:0007669"/>
    <property type="project" value="InterPro"/>
</dbReference>